<dbReference type="OrthoDB" id="9872951at2"/>
<dbReference type="Proteomes" id="UP000012179">
    <property type="component" value="Chromosome"/>
</dbReference>
<reference evidence="1 2" key="1">
    <citation type="journal article" date="2015" name="Int. J. Syst. Evol. Microbiol.">
        <title>Nitrosospira lacus sp. nov., a psychrotolerant, ammonia-oxidizing bacterium from sandy lake sediment.</title>
        <authorList>
            <person name="Urakawa H."/>
            <person name="Garcia J.C."/>
            <person name="Nielsen J.L."/>
            <person name="Le V.Q."/>
            <person name="Kozlowski J.A."/>
            <person name="Stein L.Y."/>
            <person name="Lim C.K."/>
            <person name="Pommerening-Roser A."/>
            <person name="Martens-Habbena W."/>
            <person name="Stahl D.A."/>
            <person name="Klotz M.G."/>
        </authorList>
    </citation>
    <scope>NUCLEOTIDE SEQUENCE [LARGE SCALE GENOMIC DNA]</scope>
    <source>
        <strain evidence="1 2">APG3</strain>
    </source>
</reference>
<name>A0A1W6SQQ8_9PROT</name>
<gene>
    <name evidence="1" type="ORF">EBAPG3_010135</name>
</gene>
<evidence type="ECO:0000313" key="2">
    <source>
        <dbReference type="Proteomes" id="UP000012179"/>
    </source>
</evidence>
<protein>
    <submittedName>
        <fullName evidence="1">Uncharacterized protein</fullName>
    </submittedName>
</protein>
<evidence type="ECO:0000313" key="1">
    <source>
        <dbReference type="EMBL" id="ARO88102.1"/>
    </source>
</evidence>
<dbReference type="RefSeq" id="WP_040852150.1">
    <property type="nucleotide sequence ID" value="NZ_CP021106.3"/>
</dbReference>
<dbReference type="EMBL" id="CP021106">
    <property type="protein sequence ID" value="ARO88102.1"/>
    <property type="molecule type" value="Genomic_DNA"/>
</dbReference>
<keyword evidence="2" id="KW-1185">Reference proteome</keyword>
<accession>A0A1W6SQQ8</accession>
<organism evidence="1 2">
    <name type="scientific">Nitrosospira lacus</name>
    <dbReference type="NCBI Taxonomy" id="1288494"/>
    <lineage>
        <taxon>Bacteria</taxon>
        <taxon>Pseudomonadati</taxon>
        <taxon>Pseudomonadota</taxon>
        <taxon>Betaproteobacteria</taxon>
        <taxon>Nitrosomonadales</taxon>
        <taxon>Nitrosomonadaceae</taxon>
        <taxon>Nitrosospira</taxon>
    </lineage>
</organism>
<sequence>MAVYFSGRKKIGELSVALESGRARVDCMIFERWIDIDSSTTARCGEQGTCQVAKTEGIAEKASQTVERSIGTSLGLDDILKLKAQIKDVFGYEVNWNHSITTTKTFNFEAPVCGRYSLVVYQLLREYELTYLRQRRWTFRQDAWDKKWSRTIPEHTNTHDTLPDVEEFDEACKFRPECKSKDTMPNAYDGLLCFDMGKASFRVPYRLTSDGFEVQILKRLISFTFTDYPAGVRGLEQGLTISLPVQIIPEPLVFLSDIKGEYVEAQVFRYMDPDEDQTRFPEEVLTGITTLKGVLALTGQKF</sequence>
<proteinExistence type="predicted"/>
<dbReference type="KEGG" id="nlc:EBAPG3_010135"/>
<dbReference type="AlphaFoldDB" id="A0A1W6SQQ8"/>